<name>A0A0C3Q7H5_9AGAM</name>
<sequence>MDRRSPSYEVRLAKYAARGFEIYVPDLRRKDFDPTIFERALTRVSGLARLLVLEKLSTQEARDAYISQRRHIRARPNASGGPKYRRASRRARRRQRGLEGDLKAAAEFGGLQMSEYDVMFHIPYGPGIDAKRISKIVYETDFSTNSTLDPKNRERKFHRHPAFFGNMKEALGDCCKSNEIPF</sequence>
<feature type="compositionally biased region" description="Basic residues" evidence="1">
    <location>
        <begin position="83"/>
        <end position="95"/>
    </location>
</feature>
<feature type="region of interest" description="Disordered" evidence="1">
    <location>
        <begin position="68"/>
        <end position="97"/>
    </location>
</feature>
<protein>
    <submittedName>
        <fullName evidence="2">Uncharacterized protein</fullName>
    </submittedName>
</protein>
<evidence type="ECO:0000313" key="2">
    <source>
        <dbReference type="EMBL" id="KIO19484.1"/>
    </source>
</evidence>
<proteinExistence type="predicted"/>
<organism evidence="2 3">
    <name type="scientific">Tulasnella calospora MUT 4182</name>
    <dbReference type="NCBI Taxonomy" id="1051891"/>
    <lineage>
        <taxon>Eukaryota</taxon>
        <taxon>Fungi</taxon>
        <taxon>Dikarya</taxon>
        <taxon>Basidiomycota</taxon>
        <taxon>Agaricomycotina</taxon>
        <taxon>Agaricomycetes</taxon>
        <taxon>Cantharellales</taxon>
        <taxon>Tulasnellaceae</taxon>
        <taxon>Tulasnella</taxon>
    </lineage>
</organism>
<dbReference type="Proteomes" id="UP000054248">
    <property type="component" value="Unassembled WGS sequence"/>
</dbReference>
<dbReference type="STRING" id="1051891.A0A0C3Q7H5"/>
<accession>A0A0C3Q7H5</accession>
<evidence type="ECO:0000256" key="1">
    <source>
        <dbReference type="SAM" id="MobiDB-lite"/>
    </source>
</evidence>
<evidence type="ECO:0000313" key="3">
    <source>
        <dbReference type="Proteomes" id="UP000054248"/>
    </source>
</evidence>
<dbReference type="AlphaFoldDB" id="A0A0C3Q7H5"/>
<reference evidence="3" key="2">
    <citation type="submission" date="2015-01" db="EMBL/GenBank/DDBJ databases">
        <title>Evolutionary Origins and Diversification of the Mycorrhizal Mutualists.</title>
        <authorList>
            <consortium name="DOE Joint Genome Institute"/>
            <consortium name="Mycorrhizal Genomics Consortium"/>
            <person name="Kohler A."/>
            <person name="Kuo A."/>
            <person name="Nagy L.G."/>
            <person name="Floudas D."/>
            <person name="Copeland A."/>
            <person name="Barry K.W."/>
            <person name="Cichocki N."/>
            <person name="Veneault-Fourrey C."/>
            <person name="LaButti K."/>
            <person name="Lindquist E.A."/>
            <person name="Lipzen A."/>
            <person name="Lundell T."/>
            <person name="Morin E."/>
            <person name="Murat C."/>
            <person name="Riley R."/>
            <person name="Ohm R."/>
            <person name="Sun H."/>
            <person name="Tunlid A."/>
            <person name="Henrissat B."/>
            <person name="Grigoriev I.V."/>
            <person name="Hibbett D.S."/>
            <person name="Martin F."/>
        </authorList>
    </citation>
    <scope>NUCLEOTIDE SEQUENCE [LARGE SCALE GENOMIC DNA]</scope>
    <source>
        <strain evidence="3">MUT 4182</strain>
    </source>
</reference>
<reference evidence="2 3" key="1">
    <citation type="submission" date="2014-04" db="EMBL/GenBank/DDBJ databases">
        <authorList>
            <consortium name="DOE Joint Genome Institute"/>
            <person name="Kuo A."/>
            <person name="Girlanda M."/>
            <person name="Perotto S."/>
            <person name="Kohler A."/>
            <person name="Nagy L.G."/>
            <person name="Floudas D."/>
            <person name="Copeland A."/>
            <person name="Barry K.W."/>
            <person name="Cichocki N."/>
            <person name="Veneault-Fourrey C."/>
            <person name="LaButti K."/>
            <person name="Lindquist E.A."/>
            <person name="Lipzen A."/>
            <person name="Lundell T."/>
            <person name="Morin E."/>
            <person name="Murat C."/>
            <person name="Sun H."/>
            <person name="Tunlid A."/>
            <person name="Henrissat B."/>
            <person name="Grigoriev I.V."/>
            <person name="Hibbett D.S."/>
            <person name="Martin F."/>
            <person name="Nordberg H.P."/>
            <person name="Cantor M.N."/>
            <person name="Hua S.X."/>
        </authorList>
    </citation>
    <scope>NUCLEOTIDE SEQUENCE [LARGE SCALE GENOMIC DNA]</scope>
    <source>
        <strain evidence="2 3">MUT 4182</strain>
    </source>
</reference>
<dbReference type="HOGENOM" id="CLU_1483044_0_0_1"/>
<dbReference type="OrthoDB" id="539213at2759"/>
<gene>
    <name evidence="2" type="ORF">M407DRAFT_30880</name>
</gene>
<keyword evidence="3" id="KW-1185">Reference proteome</keyword>
<dbReference type="EMBL" id="KN823219">
    <property type="protein sequence ID" value="KIO19484.1"/>
    <property type="molecule type" value="Genomic_DNA"/>
</dbReference>